<dbReference type="HAMAP" id="MF_00233">
    <property type="entry name" value="LolB"/>
    <property type="match status" value="1"/>
</dbReference>
<dbReference type="SUPFAM" id="SSF89392">
    <property type="entry name" value="Prokaryotic lipoproteins and lipoprotein localization factors"/>
    <property type="match status" value="1"/>
</dbReference>
<proteinExistence type="inferred from homology"/>
<comment type="function">
    <text evidence="13">Plays a critical role in the incorporation of lipoproteins in the outer membrane after they are released by the LolA protein.</text>
</comment>
<keyword evidence="12 13" id="KW-0449">Lipoprotein</keyword>
<sequence>MSGHLFRRALWAVVALCALAGCATRPVAPALPDLTGAARAQAEAAQRVREQALAGHPQWSFSGRIAVSVGSKGGSGRIDWTQDGTGYEAALSAPVTRQSWRLIGDTHHEAARLEGLEGGPREGEFAEDLLEEATGWRIPVNQMPDWVRGIAMPLSGAPPQTAYGADGRLRSLEQLGWKVEYQEWIPAAGARPELPRRIVARSGQATVRLIIDEWDLAAQ</sequence>
<keyword evidence="16" id="KW-1185">Reference proteome</keyword>
<keyword evidence="8 13" id="KW-0472">Membrane</keyword>
<dbReference type="Pfam" id="PF03550">
    <property type="entry name" value="LolB"/>
    <property type="match status" value="1"/>
</dbReference>
<keyword evidence="6 13" id="KW-0732">Signal</keyword>
<dbReference type="PROSITE" id="PS51257">
    <property type="entry name" value="PROKAR_LIPOPROTEIN"/>
    <property type="match status" value="1"/>
</dbReference>
<dbReference type="CDD" id="cd16326">
    <property type="entry name" value="LolB"/>
    <property type="match status" value="1"/>
</dbReference>
<comment type="caution">
    <text evidence="15">The sequence shown here is derived from an EMBL/GenBank/DDBJ whole genome shotgun (WGS) entry which is preliminary data.</text>
</comment>
<feature type="signal peptide" evidence="14">
    <location>
        <begin position="1"/>
        <end position="20"/>
    </location>
</feature>
<evidence type="ECO:0000256" key="13">
    <source>
        <dbReference type="HAMAP-Rule" id="MF_00233"/>
    </source>
</evidence>
<gene>
    <name evidence="13 15" type="primary">lolB</name>
    <name evidence="15" type="ORF">ACFPN1_07810</name>
</gene>
<evidence type="ECO:0000256" key="14">
    <source>
        <dbReference type="SAM" id="SignalP"/>
    </source>
</evidence>
<evidence type="ECO:0000256" key="10">
    <source>
        <dbReference type="ARBA" id="ARBA00023186"/>
    </source>
</evidence>
<evidence type="ECO:0000256" key="9">
    <source>
        <dbReference type="ARBA" id="ARBA00023139"/>
    </source>
</evidence>
<keyword evidence="10 13" id="KW-0143">Chaperone</keyword>
<comment type="similarity">
    <text evidence="2 13">Belongs to the LolB family.</text>
</comment>
<name>A0ABW0SLQ5_9GAMM</name>
<evidence type="ECO:0000256" key="3">
    <source>
        <dbReference type="ARBA" id="ARBA00011245"/>
    </source>
</evidence>
<keyword evidence="5 13" id="KW-0813">Transport</keyword>
<keyword evidence="11 13" id="KW-0998">Cell outer membrane</keyword>
<evidence type="ECO:0000313" key="16">
    <source>
        <dbReference type="Proteomes" id="UP001596036"/>
    </source>
</evidence>
<dbReference type="EMBL" id="JBHSNM010000002">
    <property type="protein sequence ID" value="MFC5569962.1"/>
    <property type="molecule type" value="Genomic_DNA"/>
</dbReference>
<dbReference type="Proteomes" id="UP001596036">
    <property type="component" value="Unassembled WGS sequence"/>
</dbReference>
<dbReference type="InterPro" id="IPR029046">
    <property type="entry name" value="LolA/LolB/LppX"/>
</dbReference>
<evidence type="ECO:0000256" key="2">
    <source>
        <dbReference type="ARBA" id="ARBA00009696"/>
    </source>
</evidence>
<evidence type="ECO:0000256" key="11">
    <source>
        <dbReference type="ARBA" id="ARBA00023237"/>
    </source>
</evidence>
<evidence type="ECO:0000256" key="5">
    <source>
        <dbReference type="ARBA" id="ARBA00022448"/>
    </source>
</evidence>
<evidence type="ECO:0000256" key="7">
    <source>
        <dbReference type="ARBA" id="ARBA00022927"/>
    </source>
</evidence>
<comment type="subunit">
    <text evidence="3 13">Monomer.</text>
</comment>
<evidence type="ECO:0000256" key="8">
    <source>
        <dbReference type="ARBA" id="ARBA00023136"/>
    </source>
</evidence>
<dbReference type="InterPro" id="IPR004565">
    <property type="entry name" value="OM_lipoprot_LolB"/>
</dbReference>
<dbReference type="RefSeq" id="WP_386754290.1">
    <property type="nucleotide sequence ID" value="NZ_JBHSNM010000002.1"/>
</dbReference>
<evidence type="ECO:0000256" key="4">
    <source>
        <dbReference type="ARBA" id="ARBA00016202"/>
    </source>
</evidence>
<protein>
    <recommendedName>
        <fullName evidence="4 13">Outer-membrane lipoprotein LolB</fullName>
    </recommendedName>
</protein>
<keyword evidence="9 13" id="KW-0564">Palmitate</keyword>
<keyword evidence="7 13" id="KW-0653">Protein transport</keyword>
<evidence type="ECO:0000256" key="1">
    <source>
        <dbReference type="ARBA" id="ARBA00004459"/>
    </source>
</evidence>
<organism evidence="15 16">
    <name type="scientific">Lysobacter yangpyeongensis</name>
    <dbReference type="NCBI Taxonomy" id="346182"/>
    <lineage>
        <taxon>Bacteria</taxon>
        <taxon>Pseudomonadati</taxon>
        <taxon>Pseudomonadota</taxon>
        <taxon>Gammaproteobacteria</taxon>
        <taxon>Lysobacterales</taxon>
        <taxon>Lysobacteraceae</taxon>
        <taxon>Lysobacter</taxon>
    </lineage>
</organism>
<dbReference type="NCBIfam" id="TIGR00548">
    <property type="entry name" value="lolB"/>
    <property type="match status" value="1"/>
</dbReference>
<evidence type="ECO:0000256" key="12">
    <source>
        <dbReference type="ARBA" id="ARBA00023288"/>
    </source>
</evidence>
<dbReference type="Gene3D" id="2.50.20.10">
    <property type="entry name" value="Lipoprotein localisation LolA/LolB/LppX"/>
    <property type="match status" value="1"/>
</dbReference>
<feature type="chain" id="PRO_5047107542" description="Outer-membrane lipoprotein LolB" evidence="14">
    <location>
        <begin position="21"/>
        <end position="219"/>
    </location>
</feature>
<reference evidence="16" key="1">
    <citation type="journal article" date="2019" name="Int. J. Syst. Evol. Microbiol.">
        <title>The Global Catalogue of Microorganisms (GCM) 10K type strain sequencing project: providing services to taxonomists for standard genome sequencing and annotation.</title>
        <authorList>
            <consortium name="The Broad Institute Genomics Platform"/>
            <consortium name="The Broad Institute Genome Sequencing Center for Infectious Disease"/>
            <person name="Wu L."/>
            <person name="Ma J."/>
        </authorList>
    </citation>
    <scope>NUCLEOTIDE SEQUENCE [LARGE SCALE GENOMIC DNA]</scope>
    <source>
        <strain evidence="16">KACC 11407</strain>
    </source>
</reference>
<accession>A0ABW0SLQ5</accession>
<evidence type="ECO:0000256" key="6">
    <source>
        <dbReference type="ARBA" id="ARBA00022729"/>
    </source>
</evidence>
<evidence type="ECO:0000313" key="15">
    <source>
        <dbReference type="EMBL" id="MFC5569962.1"/>
    </source>
</evidence>
<comment type="subcellular location">
    <subcellularLocation>
        <location evidence="1 13">Cell outer membrane</location>
        <topology evidence="1 13">Lipid-anchor</topology>
    </subcellularLocation>
</comment>